<evidence type="ECO:0008006" key="4">
    <source>
        <dbReference type="Google" id="ProtNLM"/>
    </source>
</evidence>
<dbReference type="PANTHER" id="PTHR38446:SF1">
    <property type="entry name" value="BLL0914 PROTEIN"/>
    <property type="match status" value="1"/>
</dbReference>
<dbReference type="PANTHER" id="PTHR38446">
    <property type="entry name" value="BLL0914 PROTEIN"/>
    <property type="match status" value="1"/>
</dbReference>
<comment type="caution">
    <text evidence="2">The sequence shown here is derived from an EMBL/GenBank/DDBJ whole genome shotgun (WGS) entry which is preliminary data.</text>
</comment>
<dbReference type="STRING" id="1423727.FC34_GL000696"/>
<organism evidence="2 3">
    <name type="scientific">Lacticaseibacillus brantae DSM 23927</name>
    <dbReference type="NCBI Taxonomy" id="1423727"/>
    <lineage>
        <taxon>Bacteria</taxon>
        <taxon>Bacillati</taxon>
        <taxon>Bacillota</taxon>
        <taxon>Bacilli</taxon>
        <taxon>Lactobacillales</taxon>
        <taxon>Lactobacillaceae</taxon>
        <taxon>Lacticaseibacillus</taxon>
    </lineage>
</organism>
<keyword evidence="1" id="KW-1133">Transmembrane helix</keyword>
<protein>
    <recommendedName>
        <fullName evidence="4">Integral membrane protein</fullName>
    </recommendedName>
</protein>
<evidence type="ECO:0000313" key="3">
    <source>
        <dbReference type="Proteomes" id="UP000051672"/>
    </source>
</evidence>
<gene>
    <name evidence="2" type="ORF">FC34_GL000696</name>
</gene>
<sequence length="123" mass="13237">MQLLSMILVVLVGLEAFFIMGLEMFGSQTAFAAQAFGVPLATLKDPQVKTLMGNQGLYNGFIGVLIFFAQFWLAGTASVQTVYLALAMVIVAAIYGGITATRQILWVQGLPALLAIIAFYFAH</sequence>
<feature type="transmembrane region" description="Helical" evidence="1">
    <location>
        <begin position="56"/>
        <end position="74"/>
    </location>
</feature>
<proteinExistence type="predicted"/>
<name>A0A0R2B1S1_9LACO</name>
<dbReference type="RefSeq" id="WP_057893986.1">
    <property type="nucleotide sequence ID" value="NZ_AYZQ01000001.1"/>
</dbReference>
<evidence type="ECO:0000313" key="2">
    <source>
        <dbReference type="EMBL" id="KRM72981.1"/>
    </source>
</evidence>
<keyword evidence="1" id="KW-0472">Membrane</keyword>
<accession>A0A0R2B1S1</accession>
<reference evidence="2 3" key="1">
    <citation type="journal article" date="2015" name="Genome Announc.">
        <title>Expanding the biotechnology potential of lactobacilli through comparative genomics of 213 strains and associated genera.</title>
        <authorList>
            <person name="Sun Z."/>
            <person name="Harris H.M."/>
            <person name="McCann A."/>
            <person name="Guo C."/>
            <person name="Argimon S."/>
            <person name="Zhang W."/>
            <person name="Yang X."/>
            <person name="Jeffery I.B."/>
            <person name="Cooney J.C."/>
            <person name="Kagawa T.F."/>
            <person name="Liu W."/>
            <person name="Song Y."/>
            <person name="Salvetti E."/>
            <person name="Wrobel A."/>
            <person name="Rasinkangas P."/>
            <person name="Parkhill J."/>
            <person name="Rea M.C."/>
            <person name="O'Sullivan O."/>
            <person name="Ritari J."/>
            <person name="Douillard F.P."/>
            <person name="Paul Ross R."/>
            <person name="Yang R."/>
            <person name="Briner A.E."/>
            <person name="Felis G.E."/>
            <person name="de Vos W.M."/>
            <person name="Barrangou R."/>
            <person name="Klaenhammer T.R."/>
            <person name="Caufield P.W."/>
            <person name="Cui Y."/>
            <person name="Zhang H."/>
            <person name="O'Toole P.W."/>
        </authorList>
    </citation>
    <scope>NUCLEOTIDE SEQUENCE [LARGE SCALE GENOMIC DNA]</scope>
    <source>
        <strain evidence="2 3">DSM 23927</strain>
    </source>
</reference>
<keyword evidence="3" id="KW-1185">Reference proteome</keyword>
<dbReference type="AlphaFoldDB" id="A0A0R2B1S1"/>
<dbReference type="Proteomes" id="UP000051672">
    <property type="component" value="Unassembled WGS sequence"/>
</dbReference>
<feature type="transmembrane region" description="Helical" evidence="1">
    <location>
        <begin position="104"/>
        <end position="122"/>
    </location>
</feature>
<dbReference type="InterPro" id="IPR009732">
    <property type="entry name" value="DUF1304"/>
</dbReference>
<dbReference type="EMBL" id="AYZQ01000001">
    <property type="protein sequence ID" value="KRM72981.1"/>
    <property type="molecule type" value="Genomic_DNA"/>
</dbReference>
<dbReference type="PATRIC" id="fig|1423727.3.peg.699"/>
<keyword evidence="1" id="KW-0812">Transmembrane</keyword>
<feature type="transmembrane region" description="Helical" evidence="1">
    <location>
        <begin position="81"/>
        <end position="98"/>
    </location>
</feature>
<dbReference type="Pfam" id="PF06993">
    <property type="entry name" value="DUF1304"/>
    <property type="match status" value="1"/>
</dbReference>
<evidence type="ECO:0000256" key="1">
    <source>
        <dbReference type="SAM" id="Phobius"/>
    </source>
</evidence>